<reference evidence="9" key="3">
    <citation type="submission" date="2019-03" db="EMBL/GenBank/DDBJ databases">
        <title>Complete genome of Methylacidiphilum kamchatkense Kam1.</title>
        <authorList>
            <person name="Kruse T."/>
            <person name="Murarilal Ratnadevi C."/>
            <person name="Erikstad H.-A."/>
            <person name="Birkeland N.-K."/>
        </authorList>
    </citation>
    <scope>NUCLEOTIDE SEQUENCE [LARGE SCALE GENOMIC DNA]</scope>
    <source>
        <strain evidence="9">kam1</strain>
    </source>
</reference>
<dbReference type="RefSeq" id="WP_039720775.1">
    <property type="nucleotide sequence ID" value="NZ_CP037899.1"/>
</dbReference>
<protein>
    <submittedName>
        <fullName evidence="7">3-hydroxyisobutyrate dehydrogenase</fullName>
        <ecNumber evidence="7">1.1.1.31</ecNumber>
    </submittedName>
</protein>
<dbReference type="SUPFAM" id="SSF48179">
    <property type="entry name" value="6-phosphogluconate dehydrogenase C-terminal domain-like"/>
    <property type="match status" value="1"/>
</dbReference>
<dbReference type="OrthoDB" id="9786703at2"/>
<dbReference type="SUPFAM" id="SSF51735">
    <property type="entry name" value="NAD(P)-binding Rossmann-fold domains"/>
    <property type="match status" value="1"/>
</dbReference>
<dbReference type="GO" id="GO:0051287">
    <property type="term" value="F:NAD binding"/>
    <property type="evidence" value="ECO:0007669"/>
    <property type="project" value="InterPro"/>
</dbReference>
<dbReference type="InterPro" id="IPR051265">
    <property type="entry name" value="HIBADH-related_NP60_sf"/>
</dbReference>
<feature type="domain" description="6-phosphogluconate dehydrogenase NADP-binding" evidence="4">
    <location>
        <begin position="5"/>
        <end position="159"/>
    </location>
</feature>
<dbReference type="EC" id="1.1.1.31" evidence="7"/>
<dbReference type="Proteomes" id="UP000315925">
    <property type="component" value="Chromosome"/>
</dbReference>
<feature type="domain" description="3-hydroxyisobutyrate dehydrogenase-like NAD-binding" evidence="5">
    <location>
        <begin position="167"/>
        <end position="283"/>
    </location>
</feature>
<evidence type="ECO:0000313" key="9">
    <source>
        <dbReference type="Proteomes" id="UP000315925"/>
    </source>
</evidence>
<dbReference type="EMBL" id="JQNX01000001">
    <property type="protein sequence ID" value="KIE59279.1"/>
    <property type="molecule type" value="Genomic_DNA"/>
</dbReference>
<dbReference type="PIRSF" id="PIRSF000103">
    <property type="entry name" value="HIBADH"/>
    <property type="match status" value="1"/>
</dbReference>
<evidence type="ECO:0000313" key="8">
    <source>
        <dbReference type="Proteomes" id="UP000031594"/>
    </source>
</evidence>
<feature type="active site" evidence="3">
    <location>
        <position position="170"/>
    </location>
</feature>
<evidence type="ECO:0000256" key="1">
    <source>
        <dbReference type="ARBA" id="ARBA00023002"/>
    </source>
</evidence>
<sequence>MSVHKIALIGTGLLGHSIAERWLLTSHSLLVYNRTASKAMDLIALGAKLCSSVSEAIEAANAIFLVLSDATVTKNLLFESNVPSAFHGKTFFQMGTISPEESEELALKIQEKGGSFVELPVLGSKNEAKSGTLLLMFGGSEEEYHRWYPLLSALGKVFFTGDPRKAAVLKLALNQLIISSIIAFSTSFSMVLKERIDPELFMEILRKSSLYCATFDKKLPRILNKDYSSANFTLKLLLKDLTLCLKETEKLSIQSEPLKAYEKLIRKAIDQGFENCDYSSVFEAIYQIL</sequence>
<dbReference type="InterPro" id="IPR008927">
    <property type="entry name" value="6-PGluconate_DH-like_C_sf"/>
</dbReference>
<gene>
    <name evidence="6" type="ORF">A946_00710</name>
    <name evidence="7" type="ORF">kam1_1541</name>
</gene>
<proteinExistence type="predicted"/>
<dbReference type="AlphaFoldDB" id="A0A0C1USN7"/>
<accession>A0A0C1USN7</accession>
<dbReference type="Proteomes" id="UP000031594">
    <property type="component" value="Unassembled WGS sequence"/>
</dbReference>
<reference evidence="6 8" key="1">
    <citation type="submission" date="2014-08" db="EMBL/GenBank/DDBJ databases">
        <title>Methylacidiphilum kamchatkense strain Kam1 draft genome sequence.</title>
        <authorList>
            <person name="Birkeland N.-K."/>
            <person name="Erikstad H.A."/>
        </authorList>
    </citation>
    <scope>NUCLEOTIDE SEQUENCE [LARGE SCALE GENOMIC DNA]</scope>
    <source>
        <strain evidence="6 8">Kam1</strain>
    </source>
</reference>
<dbReference type="PANTHER" id="PTHR43580">
    <property type="entry name" value="OXIDOREDUCTASE GLYR1-RELATED"/>
    <property type="match status" value="1"/>
</dbReference>
<dbReference type="Gene3D" id="1.10.1040.10">
    <property type="entry name" value="N-(1-d-carboxylethyl)-l-norvaline Dehydrogenase, domain 2"/>
    <property type="match status" value="1"/>
</dbReference>
<dbReference type="STRING" id="1202785.A946_00710"/>
<evidence type="ECO:0000313" key="7">
    <source>
        <dbReference type="EMBL" id="QDQ42759.1"/>
    </source>
</evidence>
<dbReference type="InterPro" id="IPR036291">
    <property type="entry name" value="NAD(P)-bd_dom_sf"/>
</dbReference>
<dbReference type="KEGG" id="mkc:kam1_1541"/>
<organism evidence="7 9">
    <name type="scientific">Methylacidiphilum kamchatkense Kam1</name>
    <dbReference type="NCBI Taxonomy" id="1202785"/>
    <lineage>
        <taxon>Bacteria</taxon>
        <taxon>Pseudomonadati</taxon>
        <taxon>Verrucomicrobiota</taxon>
        <taxon>Methylacidiphilae</taxon>
        <taxon>Methylacidiphilales</taxon>
        <taxon>Methylacidiphilaceae</taxon>
        <taxon>Methylacidiphilum (ex Ratnadevi et al. 2023)</taxon>
    </lineage>
</organism>
<dbReference type="Pfam" id="PF14833">
    <property type="entry name" value="NAD_binding_11"/>
    <property type="match status" value="1"/>
</dbReference>
<evidence type="ECO:0000259" key="5">
    <source>
        <dbReference type="Pfam" id="PF14833"/>
    </source>
</evidence>
<keyword evidence="2" id="KW-0520">NAD</keyword>
<dbReference type="InterPro" id="IPR029154">
    <property type="entry name" value="HIBADH-like_NADP-bd"/>
</dbReference>
<keyword evidence="8" id="KW-1185">Reference proteome</keyword>
<dbReference type="GO" id="GO:0050661">
    <property type="term" value="F:NADP binding"/>
    <property type="evidence" value="ECO:0007669"/>
    <property type="project" value="InterPro"/>
</dbReference>
<dbReference type="Gene3D" id="3.40.50.720">
    <property type="entry name" value="NAD(P)-binding Rossmann-like Domain"/>
    <property type="match status" value="1"/>
</dbReference>
<evidence type="ECO:0000313" key="6">
    <source>
        <dbReference type="EMBL" id="KIE59279.1"/>
    </source>
</evidence>
<evidence type="ECO:0000256" key="3">
    <source>
        <dbReference type="PIRSR" id="PIRSR000103-1"/>
    </source>
</evidence>
<dbReference type="InterPro" id="IPR015815">
    <property type="entry name" value="HIBADH-related"/>
</dbReference>
<name>A0A0C1USN7_9BACT</name>
<dbReference type="GO" id="GO:0008442">
    <property type="term" value="F:3-hydroxyisobutyrate dehydrogenase activity"/>
    <property type="evidence" value="ECO:0007669"/>
    <property type="project" value="UniProtKB-EC"/>
</dbReference>
<dbReference type="Pfam" id="PF03446">
    <property type="entry name" value="NAD_binding_2"/>
    <property type="match status" value="1"/>
</dbReference>
<dbReference type="EMBL" id="CP037899">
    <property type="protein sequence ID" value="QDQ42759.1"/>
    <property type="molecule type" value="Genomic_DNA"/>
</dbReference>
<keyword evidence="1 7" id="KW-0560">Oxidoreductase</keyword>
<reference evidence="7" key="2">
    <citation type="journal article" date="2019" name="BMC Genomics">
        <title>Complete genome sequence analysis of the thermoacidophilic verrucomicrobial methanotroph 'Candidatus Methylacidiphilum kamchatkense' strain Kam1 and comparison with its closest relatives.</title>
        <authorList>
            <person name="Kruse T."/>
            <person name="Ratnadevi C.M."/>
            <person name="Erikstad H.A."/>
            <person name="Birkeland N.K."/>
        </authorList>
    </citation>
    <scope>NUCLEOTIDE SEQUENCE</scope>
    <source>
        <strain evidence="7">Kam1</strain>
    </source>
</reference>
<dbReference type="PANTHER" id="PTHR43580:SF9">
    <property type="entry name" value="GLYOXYLATE_SUCCINIC SEMIALDEHYDE REDUCTASE 1"/>
    <property type="match status" value="1"/>
</dbReference>
<dbReference type="InterPro" id="IPR013328">
    <property type="entry name" value="6PGD_dom2"/>
</dbReference>
<dbReference type="InterPro" id="IPR006115">
    <property type="entry name" value="6PGDH_NADP-bd"/>
</dbReference>
<evidence type="ECO:0000259" key="4">
    <source>
        <dbReference type="Pfam" id="PF03446"/>
    </source>
</evidence>
<evidence type="ECO:0000256" key="2">
    <source>
        <dbReference type="ARBA" id="ARBA00023027"/>
    </source>
</evidence>